<dbReference type="EMBL" id="VSDQ01000577">
    <property type="protein sequence ID" value="TYA78367.1"/>
    <property type="molecule type" value="Genomic_DNA"/>
</dbReference>
<protein>
    <recommendedName>
        <fullName evidence="3">DUF1080 domain-containing protein</fullName>
    </recommendedName>
</protein>
<accession>A0A5D0I7J8</accession>
<dbReference type="OrthoDB" id="1434233at2"/>
<proteinExistence type="predicted"/>
<organism evidence="1 2">
    <name type="scientific">Seonamhaeicola marinus</name>
    <dbReference type="NCBI Taxonomy" id="1912246"/>
    <lineage>
        <taxon>Bacteria</taxon>
        <taxon>Pseudomonadati</taxon>
        <taxon>Bacteroidota</taxon>
        <taxon>Flavobacteriia</taxon>
        <taxon>Flavobacteriales</taxon>
        <taxon>Flavobacteriaceae</taxon>
    </lineage>
</organism>
<dbReference type="AlphaFoldDB" id="A0A5D0I7J8"/>
<comment type="caution">
    <text evidence="1">The sequence shown here is derived from an EMBL/GenBank/DDBJ whole genome shotgun (WGS) entry which is preliminary data.</text>
</comment>
<keyword evidence="2" id="KW-1185">Reference proteome</keyword>
<reference evidence="1 2" key="1">
    <citation type="submission" date="2019-08" db="EMBL/GenBank/DDBJ databases">
        <title>Seonamhaeicola sediminis sp. nov., isolated from marine sediment.</title>
        <authorList>
            <person name="Cao W.R."/>
        </authorList>
    </citation>
    <scope>NUCLEOTIDE SEQUENCE [LARGE SCALE GENOMIC DNA]</scope>
    <source>
        <strain evidence="1 2">B011</strain>
    </source>
</reference>
<dbReference type="Proteomes" id="UP000323930">
    <property type="component" value="Unassembled WGS sequence"/>
</dbReference>
<evidence type="ECO:0000313" key="2">
    <source>
        <dbReference type="Proteomes" id="UP000323930"/>
    </source>
</evidence>
<name>A0A5D0I7J8_9FLAO</name>
<dbReference type="RefSeq" id="WP_148541297.1">
    <property type="nucleotide sequence ID" value="NZ_VSDQ01000577.1"/>
</dbReference>
<evidence type="ECO:0008006" key="3">
    <source>
        <dbReference type="Google" id="ProtNLM"/>
    </source>
</evidence>
<sequence length="202" mass="22974">MSKRLSIVALLITIAFGYGQSDVKPLKVLKGELIFSDDFERAQIGDTWEIKDKFNDAFQIKNGALFGKELVDAGHGSVARAHFSFSDVVIEFDFRFKGAKRFNLVMDDSLCKSVRAGHISRVSFSNNDFRVQDDKTGSMNLKVRDKRLKSPDKKEEIKEFLKTKMNVKKLRFEEGQWYHVVITKLGDILECKVGSTIAQIKS</sequence>
<dbReference type="Gene3D" id="2.60.120.560">
    <property type="entry name" value="Exo-inulinase, domain 1"/>
    <property type="match status" value="1"/>
</dbReference>
<gene>
    <name evidence="1" type="ORF">FUA24_08390</name>
</gene>
<evidence type="ECO:0000313" key="1">
    <source>
        <dbReference type="EMBL" id="TYA78367.1"/>
    </source>
</evidence>